<dbReference type="Pfam" id="PF17293">
    <property type="entry name" value="Arm-DNA-bind_5"/>
    <property type="match status" value="1"/>
</dbReference>
<dbReference type="Pfam" id="PF00589">
    <property type="entry name" value="Phage_integrase"/>
    <property type="match status" value="1"/>
</dbReference>
<dbReference type="InterPro" id="IPR010998">
    <property type="entry name" value="Integrase_recombinase_N"/>
</dbReference>
<sequence>MIESSYAFYPFLRTDPRAKNPRTYLYLRITVDGEEETFSTHEVWDKERWDMNKRRAVGPRADAKALNEYIDSLRVQATMAKNRLINTNKRITAAAILAYMRGEADECKGALELFKAHNETMEKLVEEGEYASGTLDKYRQAFSHTTNFIEQKFGRDDIQLRELNYAFIEDFYNYMRITAKCAQNTSVKALSNFKKIILNAVTRGYLLKDPFAGFKLTRKDGKKKAINKAQLKAVMDKVFKSERLDKVRDWFVFSCYTGLAYIDIKNLRRSDLVDGMDGKKWIMLDRQKTDAPTRLPLLPVALSIVEKYWKDASCIENGKLFPIPSNQKINDYLKEIGALCEIELNLTFHIARHTFATTVTLKNGVPMETVKILLAHASIKETERYSIVDEEKVMEDMEKLSQRLHPDIYDQSLKALGDMSNDPANVRLVKIIQMAVDITMDRLEQRLKEAV</sequence>
<dbReference type="Gene3D" id="1.10.443.10">
    <property type="entry name" value="Intergrase catalytic core"/>
    <property type="match status" value="1"/>
</dbReference>
<feature type="domain" description="Tyr recombinase" evidence="4">
    <location>
        <begin position="221"/>
        <end position="398"/>
    </location>
</feature>
<dbReference type="PANTHER" id="PTHR30349">
    <property type="entry name" value="PHAGE INTEGRASE-RELATED"/>
    <property type="match status" value="1"/>
</dbReference>
<gene>
    <name evidence="5" type="ORF">K1Y79_23270</name>
</gene>
<dbReference type="PANTHER" id="PTHR30349:SF64">
    <property type="entry name" value="PROPHAGE INTEGRASE INTD-RELATED"/>
    <property type="match status" value="1"/>
</dbReference>
<evidence type="ECO:0000259" key="4">
    <source>
        <dbReference type="PROSITE" id="PS51898"/>
    </source>
</evidence>
<evidence type="ECO:0000256" key="1">
    <source>
        <dbReference type="ARBA" id="ARBA00008857"/>
    </source>
</evidence>
<dbReference type="InterPro" id="IPR013762">
    <property type="entry name" value="Integrase-like_cat_sf"/>
</dbReference>
<comment type="caution">
    <text evidence="5">The sequence shown here is derived from an EMBL/GenBank/DDBJ whole genome shotgun (WGS) entry which is preliminary data.</text>
</comment>
<evidence type="ECO:0000256" key="2">
    <source>
        <dbReference type="ARBA" id="ARBA00023125"/>
    </source>
</evidence>
<reference evidence="5 6" key="1">
    <citation type="submission" date="2021-08" db="EMBL/GenBank/DDBJ databases">
        <title>The genome sequence of Chitinophaga sp. B61.</title>
        <authorList>
            <person name="Zhang X."/>
        </authorList>
    </citation>
    <scope>NUCLEOTIDE SEQUENCE [LARGE SCALE GENOMIC DNA]</scope>
    <source>
        <strain evidence="5 6">B61</strain>
    </source>
</reference>
<organism evidence="5 6">
    <name type="scientific">Chitinophaga rhizophila</name>
    <dbReference type="NCBI Taxonomy" id="2866212"/>
    <lineage>
        <taxon>Bacteria</taxon>
        <taxon>Pseudomonadati</taxon>
        <taxon>Bacteroidota</taxon>
        <taxon>Chitinophagia</taxon>
        <taxon>Chitinophagales</taxon>
        <taxon>Chitinophagaceae</taxon>
        <taxon>Chitinophaga</taxon>
    </lineage>
</organism>
<dbReference type="EMBL" id="JAICCF010000004">
    <property type="protein sequence ID" value="MBW8687278.1"/>
    <property type="molecule type" value="Genomic_DNA"/>
</dbReference>
<evidence type="ECO:0000313" key="5">
    <source>
        <dbReference type="EMBL" id="MBW8687278.1"/>
    </source>
</evidence>
<dbReference type="Gene3D" id="1.10.150.130">
    <property type="match status" value="1"/>
</dbReference>
<dbReference type="InterPro" id="IPR035386">
    <property type="entry name" value="Arm-DNA-bind_5"/>
</dbReference>
<dbReference type="InterPro" id="IPR050090">
    <property type="entry name" value="Tyrosine_recombinase_XerCD"/>
</dbReference>
<dbReference type="RefSeq" id="WP_220252597.1">
    <property type="nucleotide sequence ID" value="NZ_JAICCF010000004.1"/>
</dbReference>
<dbReference type="Proteomes" id="UP000812961">
    <property type="component" value="Unassembled WGS sequence"/>
</dbReference>
<dbReference type="CDD" id="cd01185">
    <property type="entry name" value="INTN1_C_like"/>
    <property type="match status" value="1"/>
</dbReference>
<dbReference type="InterPro" id="IPR011010">
    <property type="entry name" value="DNA_brk_join_enz"/>
</dbReference>
<dbReference type="InterPro" id="IPR025269">
    <property type="entry name" value="SAM-like_dom"/>
</dbReference>
<accession>A0ABS7GHU7</accession>
<keyword evidence="6" id="KW-1185">Reference proteome</keyword>
<dbReference type="Pfam" id="PF13102">
    <property type="entry name" value="Phage_int_SAM_5"/>
    <property type="match status" value="1"/>
</dbReference>
<keyword evidence="3" id="KW-0233">DNA recombination</keyword>
<dbReference type="SUPFAM" id="SSF56349">
    <property type="entry name" value="DNA breaking-rejoining enzymes"/>
    <property type="match status" value="1"/>
</dbReference>
<dbReference type="PROSITE" id="PS51898">
    <property type="entry name" value="TYR_RECOMBINASE"/>
    <property type="match status" value="1"/>
</dbReference>
<proteinExistence type="inferred from homology"/>
<protein>
    <submittedName>
        <fullName evidence="5">Site-specific integrase</fullName>
    </submittedName>
</protein>
<dbReference type="InterPro" id="IPR002104">
    <property type="entry name" value="Integrase_catalytic"/>
</dbReference>
<evidence type="ECO:0000256" key="3">
    <source>
        <dbReference type="ARBA" id="ARBA00023172"/>
    </source>
</evidence>
<keyword evidence="2" id="KW-0238">DNA-binding</keyword>
<name>A0ABS7GHU7_9BACT</name>
<comment type="similarity">
    <text evidence="1">Belongs to the 'phage' integrase family.</text>
</comment>
<evidence type="ECO:0000313" key="6">
    <source>
        <dbReference type="Proteomes" id="UP000812961"/>
    </source>
</evidence>